<evidence type="ECO:0000256" key="5">
    <source>
        <dbReference type="ARBA" id="ARBA00023012"/>
    </source>
</evidence>
<dbReference type="PRINTS" id="PR00344">
    <property type="entry name" value="BCTRLSENSOR"/>
</dbReference>
<feature type="compositionally biased region" description="Polar residues" evidence="6">
    <location>
        <begin position="333"/>
        <end position="348"/>
    </location>
</feature>
<dbReference type="Gene3D" id="3.30.565.10">
    <property type="entry name" value="Histidine kinase-like ATPase, C-terminal domain"/>
    <property type="match status" value="1"/>
</dbReference>
<dbReference type="AlphaFoldDB" id="A0A5J4W2J2"/>
<dbReference type="InterPro" id="IPR050736">
    <property type="entry name" value="Sensor_HK_Regulatory"/>
</dbReference>
<gene>
    <name evidence="8" type="ORF">EZS28_015539</name>
</gene>
<evidence type="ECO:0000256" key="4">
    <source>
        <dbReference type="ARBA" id="ARBA00022777"/>
    </source>
</evidence>
<dbReference type="InterPro" id="IPR003594">
    <property type="entry name" value="HATPase_dom"/>
</dbReference>
<dbReference type="EMBL" id="SNRW01003782">
    <property type="protein sequence ID" value="KAA6388932.1"/>
    <property type="molecule type" value="Genomic_DNA"/>
</dbReference>
<dbReference type="GO" id="GO:0004673">
    <property type="term" value="F:protein histidine kinase activity"/>
    <property type="evidence" value="ECO:0007669"/>
    <property type="project" value="UniProtKB-EC"/>
</dbReference>
<sequence>MVDGNIFDKTMKLISEIGKSLKSIPDTLAQLYRLPFLKEQILAEIKQAKVIFTEFEKSRTSASSAAKSISKQTWKDIYYIERTLLPIFGIRTKELTQRLSYPDNAWVMYQTKTLLHDLQTILIAVAQGSSIVSGIVFSKAQRTNPSDMVVEIEYKGLNEGSIHFPPVFQDVMRDLIMNARKYSFPGGVINAKMINDGSKVTIEVKDNGMGIEEDEIQHVIEYGVRGSNAANRRSMGGGFGLTKAYYFSKQFNGSFTVKSAVGVGSTFIITIPCPTQFHIIHPLSKQDRSVSAERIIVSNRFDQQKSALTLTPLEAEKQKQYIDKRQGERLRQKQQISLQSIKDSSASNRVEDESVGDSVEMKMNGSK</sequence>
<dbReference type="EC" id="2.7.13.3" evidence="2"/>
<reference evidence="8 9" key="1">
    <citation type="submission" date="2019-03" db="EMBL/GenBank/DDBJ databases">
        <title>Single cell metagenomics reveals metabolic interactions within the superorganism composed of flagellate Streblomastix strix and complex community of Bacteroidetes bacteria on its surface.</title>
        <authorList>
            <person name="Treitli S.C."/>
            <person name="Kolisko M."/>
            <person name="Husnik F."/>
            <person name="Keeling P."/>
            <person name="Hampl V."/>
        </authorList>
    </citation>
    <scope>NUCLEOTIDE SEQUENCE [LARGE SCALE GENOMIC DNA]</scope>
    <source>
        <strain evidence="8">ST1C</strain>
    </source>
</reference>
<feature type="domain" description="Histidine kinase" evidence="7">
    <location>
        <begin position="168"/>
        <end position="275"/>
    </location>
</feature>
<accession>A0A5J4W2J2</accession>
<dbReference type="InterPro" id="IPR004358">
    <property type="entry name" value="Sig_transdc_His_kin-like_C"/>
</dbReference>
<keyword evidence="3" id="KW-0808">Transferase</keyword>
<name>A0A5J4W2J2_9EUKA</name>
<organism evidence="8 9">
    <name type="scientific">Streblomastix strix</name>
    <dbReference type="NCBI Taxonomy" id="222440"/>
    <lineage>
        <taxon>Eukaryota</taxon>
        <taxon>Metamonada</taxon>
        <taxon>Preaxostyla</taxon>
        <taxon>Oxymonadida</taxon>
        <taxon>Streblomastigidae</taxon>
        <taxon>Streblomastix</taxon>
    </lineage>
</organism>
<comment type="catalytic activity">
    <reaction evidence="1">
        <text>ATP + protein L-histidine = ADP + protein N-phospho-L-histidine.</text>
        <dbReference type="EC" id="2.7.13.3"/>
    </reaction>
</comment>
<keyword evidence="5" id="KW-0902">Two-component regulatory system</keyword>
<protein>
    <recommendedName>
        <fullName evidence="2">histidine kinase</fullName>
        <ecNumber evidence="2">2.7.13.3</ecNumber>
    </recommendedName>
</protein>
<dbReference type="Proteomes" id="UP000324800">
    <property type="component" value="Unassembled WGS sequence"/>
</dbReference>
<dbReference type="PANTHER" id="PTHR43711">
    <property type="entry name" value="TWO-COMPONENT HISTIDINE KINASE"/>
    <property type="match status" value="1"/>
</dbReference>
<keyword evidence="4 8" id="KW-0418">Kinase</keyword>
<evidence type="ECO:0000256" key="2">
    <source>
        <dbReference type="ARBA" id="ARBA00012438"/>
    </source>
</evidence>
<feature type="region of interest" description="Disordered" evidence="6">
    <location>
        <begin position="324"/>
        <end position="367"/>
    </location>
</feature>
<evidence type="ECO:0000256" key="6">
    <source>
        <dbReference type="SAM" id="MobiDB-lite"/>
    </source>
</evidence>
<dbReference type="Pfam" id="PF02518">
    <property type="entry name" value="HATPase_c"/>
    <property type="match status" value="1"/>
</dbReference>
<evidence type="ECO:0000259" key="7">
    <source>
        <dbReference type="PROSITE" id="PS50109"/>
    </source>
</evidence>
<dbReference type="InterPro" id="IPR036890">
    <property type="entry name" value="HATPase_C_sf"/>
</dbReference>
<dbReference type="PANTHER" id="PTHR43711:SF1">
    <property type="entry name" value="HISTIDINE KINASE 1"/>
    <property type="match status" value="1"/>
</dbReference>
<proteinExistence type="predicted"/>
<evidence type="ECO:0000313" key="9">
    <source>
        <dbReference type="Proteomes" id="UP000324800"/>
    </source>
</evidence>
<comment type="caution">
    <text evidence="8">The sequence shown here is derived from an EMBL/GenBank/DDBJ whole genome shotgun (WGS) entry which is preliminary data.</text>
</comment>
<dbReference type="InterPro" id="IPR005467">
    <property type="entry name" value="His_kinase_dom"/>
</dbReference>
<dbReference type="SMART" id="SM00387">
    <property type="entry name" value="HATPase_c"/>
    <property type="match status" value="1"/>
</dbReference>
<evidence type="ECO:0000256" key="1">
    <source>
        <dbReference type="ARBA" id="ARBA00000085"/>
    </source>
</evidence>
<dbReference type="SUPFAM" id="SSF55874">
    <property type="entry name" value="ATPase domain of HSP90 chaperone/DNA topoisomerase II/histidine kinase"/>
    <property type="match status" value="1"/>
</dbReference>
<dbReference type="PROSITE" id="PS50109">
    <property type="entry name" value="HIS_KIN"/>
    <property type="match status" value="1"/>
</dbReference>
<dbReference type="GO" id="GO:0000160">
    <property type="term" value="P:phosphorelay signal transduction system"/>
    <property type="evidence" value="ECO:0007669"/>
    <property type="project" value="UniProtKB-KW"/>
</dbReference>
<evidence type="ECO:0000256" key="3">
    <source>
        <dbReference type="ARBA" id="ARBA00022679"/>
    </source>
</evidence>
<dbReference type="OrthoDB" id="10266508at2759"/>
<evidence type="ECO:0000313" key="8">
    <source>
        <dbReference type="EMBL" id="KAA6388932.1"/>
    </source>
</evidence>